<gene>
    <name evidence="2" type="ORF">CRG98_036123</name>
</gene>
<dbReference type="EMBL" id="PGOL01003046">
    <property type="protein sequence ID" value="PKI43521.1"/>
    <property type="molecule type" value="Genomic_DNA"/>
</dbReference>
<name>A0A2I0IHL9_PUNGR</name>
<evidence type="ECO:0000313" key="2">
    <source>
        <dbReference type="EMBL" id="PKI43521.1"/>
    </source>
</evidence>
<dbReference type="AlphaFoldDB" id="A0A2I0IHL9"/>
<evidence type="ECO:0000313" key="3">
    <source>
        <dbReference type="Proteomes" id="UP000233551"/>
    </source>
</evidence>
<reference evidence="2 3" key="1">
    <citation type="submission" date="2017-11" db="EMBL/GenBank/DDBJ databases">
        <title>De-novo sequencing of pomegranate (Punica granatum L.) genome.</title>
        <authorList>
            <person name="Akparov Z."/>
            <person name="Amiraslanov A."/>
            <person name="Hajiyeva S."/>
            <person name="Abbasov M."/>
            <person name="Kaur K."/>
            <person name="Hamwieh A."/>
            <person name="Solovyev V."/>
            <person name="Salamov A."/>
            <person name="Braich B."/>
            <person name="Kosarev P."/>
            <person name="Mahmoud A."/>
            <person name="Hajiyev E."/>
            <person name="Babayeva S."/>
            <person name="Izzatullayeva V."/>
            <person name="Mammadov A."/>
            <person name="Mammadov A."/>
            <person name="Sharifova S."/>
            <person name="Ojaghi J."/>
            <person name="Eynullazada K."/>
            <person name="Bayramov B."/>
            <person name="Abdulazimova A."/>
            <person name="Shahmuradov I."/>
        </authorList>
    </citation>
    <scope>NUCLEOTIDE SEQUENCE [LARGE SCALE GENOMIC DNA]</scope>
    <source>
        <strain evidence="3">cv. AG2017</strain>
        <tissue evidence="2">Leaf</tissue>
    </source>
</reference>
<keyword evidence="1" id="KW-0472">Membrane</keyword>
<keyword evidence="1" id="KW-1133">Transmembrane helix</keyword>
<organism evidence="2 3">
    <name type="scientific">Punica granatum</name>
    <name type="common">Pomegranate</name>
    <dbReference type="NCBI Taxonomy" id="22663"/>
    <lineage>
        <taxon>Eukaryota</taxon>
        <taxon>Viridiplantae</taxon>
        <taxon>Streptophyta</taxon>
        <taxon>Embryophyta</taxon>
        <taxon>Tracheophyta</taxon>
        <taxon>Spermatophyta</taxon>
        <taxon>Magnoliopsida</taxon>
        <taxon>eudicotyledons</taxon>
        <taxon>Gunneridae</taxon>
        <taxon>Pentapetalae</taxon>
        <taxon>rosids</taxon>
        <taxon>malvids</taxon>
        <taxon>Myrtales</taxon>
        <taxon>Lythraceae</taxon>
        <taxon>Punica</taxon>
    </lineage>
</organism>
<proteinExistence type="predicted"/>
<keyword evidence="1" id="KW-0812">Transmembrane</keyword>
<dbReference type="Proteomes" id="UP000233551">
    <property type="component" value="Unassembled WGS sequence"/>
</dbReference>
<protein>
    <submittedName>
        <fullName evidence="2">Uncharacterized protein</fullName>
    </submittedName>
</protein>
<feature type="transmembrane region" description="Helical" evidence="1">
    <location>
        <begin position="20"/>
        <end position="38"/>
    </location>
</feature>
<sequence length="199" mass="21784">MDQLMRVCPRIPLGCIYGPAHVGVSIITTAVSGVSLYFPRSEGVHGATFLNEGLLASCPLLHLSMVELAASSSIITTSSWVNLFFVVNLSIWLELALTQFFCKAPMRSKIKTFFTICRSSIESVFDIKNVAYYDQVYRIIGLHYIAAMAALNFLLTSSSKPHIDTRSPHVVVSFVSLLDTLDSRQALMIGGGVVNFISS</sequence>
<accession>A0A2I0IHL9</accession>
<feature type="transmembrane region" description="Helical" evidence="1">
    <location>
        <begin position="136"/>
        <end position="155"/>
    </location>
</feature>
<keyword evidence="3" id="KW-1185">Reference proteome</keyword>
<evidence type="ECO:0000256" key="1">
    <source>
        <dbReference type="SAM" id="Phobius"/>
    </source>
</evidence>
<feature type="transmembrane region" description="Helical" evidence="1">
    <location>
        <begin position="81"/>
        <end position="102"/>
    </location>
</feature>
<comment type="caution">
    <text evidence="2">The sequence shown here is derived from an EMBL/GenBank/DDBJ whole genome shotgun (WGS) entry which is preliminary data.</text>
</comment>